<dbReference type="AlphaFoldDB" id="A0AAD9IPK1"/>
<dbReference type="Proteomes" id="UP001208570">
    <property type="component" value="Unassembled WGS sequence"/>
</dbReference>
<comment type="similarity">
    <text evidence="1">Belongs to the heat shock protein 70 family.</text>
</comment>
<accession>A0AAD9IPK1</accession>
<gene>
    <name evidence="4" type="ORF">LSH36_2830g00002</name>
</gene>
<dbReference type="GO" id="GO:0140662">
    <property type="term" value="F:ATP-dependent protein folding chaperone"/>
    <property type="evidence" value="ECO:0007669"/>
    <property type="project" value="InterPro"/>
</dbReference>
<evidence type="ECO:0000256" key="1">
    <source>
        <dbReference type="ARBA" id="ARBA00007381"/>
    </source>
</evidence>
<evidence type="ECO:0000313" key="4">
    <source>
        <dbReference type="EMBL" id="KAK2138539.1"/>
    </source>
</evidence>
<keyword evidence="3" id="KW-0067">ATP-binding</keyword>
<evidence type="ECO:0000313" key="5">
    <source>
        <dbReference type="Proteomes" id="UP001208570"/>
    </source>
</evidence>
<dbReference type="EMBL" id="JAODUP010002824">
    <property type="protein sequence ID" value="KAK2138539.1"/>
    <property type="molecule type" value="Genomic_DNA"/>
</dbReference>
<name>A0AAD9IPK1_9ANNE</name>
<keyword evidence="5" id="KW-1185">Reference proteome</keyword>
<sequence>MLDGNISDRLADVHLMDITPLSLGISIKGSLSNEDVERIIRDAANKQDEDKKERDRILARNNLESYAHWIVVMIKECTESIKKIVEDKQQEQIKKRCDEVLYWLYKEQVDTTFDCLR</sequence>
<dbReference type="InterPro" id="IPR029048">
    <property type="entry name" value="HSP70_C_sf"/>
</dbReference>
<reference evidence="4" key="1">
    <citation type="journal article" date="2023" name="Mol. Biol. Evol.">
        <title>Third-Generation Sequencing Reveals the Adaptive Role of the Epigenome in Three Deep-Sea Polychaetes.</title>
        <authorList>
            <person name="Perez M."/>
            <person name="Aroh O."/>
            <person name="Sun Y."/>
            <person name="Lan Y."/>
            <person name="Juniper S.K."/>
            <person name="Young C.R."/>
            <person name="Angers B."/>
            <person name="Qian P.Y."/>
        </authorList>
    </citation>
    <scope>NUCLEOTIDE SEQUENCE</scope>
    <source>
        <strain evidence="4">P08H-3</strain>
    </source>
</reference>
<dbReference type="Gene3D" id="1.20.1270.10">
    <property type="match status" value="1"/>
</dbReference>
<protein>
    <submittedName>
        <fullName evidence="4">Uncharacterized protein</fullName>
    </submittedName>
</protein>
<keyword evidence="2" id="KW-0547">Nucleotide-binding</keyword>
<dbReference type="SUPFAM" id="SSF100934">
    <property type="entry name" value="Heat shock protein 70kD (HSP70), C-terminal subdomain"/>
    <property type="match status" value="1"/>
</dbReference>
<evidence type="ECO:0000256" key="3">
    <source>
        <dbReference type="ARBA" id="ARBA00022840"/>
    </source>
</evidence>
<proteinExistence type="inferred from homology"/>
<dbReference type="GO" id="GO:0005524">
    <property type="term" value="F:ATP binding"/>
    <property type="evidence" value="ECO:0007669"/>
    <property type="project" value="UniProtKB-KW"/>
</dbReference>
<evidence type="ECO:0000256" key="2">
    <source>
        <dbReference type="ARBA" id="ARBA00022741"/>
    </source>
</evidence>
<dbReference type="InterPro" id="IPR013126">
    <property type="entry name" value="Hsp_70_fam"/>
</dbReference>
<dbReference type="Pfam" id="PF00012">
    <property type="entry name" value="HSP70"/>
    <property type="match status" value="1"/>
</dbReference>
<organism evidence="4 5">
    <name type="scientific">Paralvinella palmiformis</name>
    <dbReference type="NCBI Taxonomy" id="53620"/>
    <lineage>
        <taxon>Eukaryota</taxon>
        <taxon>Metazoa</taxon>
        <taxon>Spiralia</taxon>
        <taxon>Lophotrochozoa</taxon>
        <taxon>Annelida</taxon>
        <taxon>Polychaeta</taxon>
        <taxon>Sedentaria</taxon>
        <taxon>Canalipalpata</taxon>
        <taxon>Terebellida</taxon>
        <taxon>Terebelliformia</taxon>
        <taxon>Alvinellidae</taxon>
        <taxon>Paralvinella</taxon>
    </lineage>
</organism>
<comment type="caution">
    <text evidence="4">The sequence shown here is derived from an EMBL/GenBank/DDBJ whole genome shotgun (WGS) entry which is preliminary data.</text>
</comment>